<evidence type="ECO:0000259" key="2">
    <source>
        <dbReference type="SMART" id="SM00849"/>
    </source>
</evidence>
<dbReference type="PANTHER" id="PTHR43084:SF1">
    <property type="entry name" value="PERSULFIDE DIOXYGENASE ETHE1, MITOCHONDRIAL"/>
    <property type="match status" value="1"/>
</dbReference>
<evidence type="ECO:0000313" key="3">
    <source>
        <dbReference type="EMBL" id="MEQ6291282.1"/>
    </source>
</evidence>
<dbReference type="Proteomes" id="UP001433638">
    <property type="component" value="Unassembled WGS sequence"/>
</dbReference>
<dbReference type="Gene3D" id="3.60.15.10">
    <property type="entry name" value="Ribonuclease Z/Hydroxyacylglutathione hydrolase-like"/>
    <property type="match status" value="1"/>
</dbReference>
<reference evidence="3" key="1">
    <citation type="submission" date="2024-06" db="EMBL/GenBank/DDBJ databases">
        <title>Genome sequence of Vogesella sp. MAHUQ-64.</title>
        <authorList>
            <person name="Huq M.A."/>
        </authorList>
    </citation>
    <scope>NUCLEOTIDE SEQUENCE</scope>
    <source>
        <strain evidence="3">MAHUQ-64</strain>
    </source>
</reference>
<dbReference type="InterPro" id="IPR001279">
    <property type="entry name" value="Metallo-B-lactamas"/>
</dbReference>
<keyword evidence="4" id="KW-1185">Reference proteome</keyword>
<dbReference type="InterPro" id="IPR051682">
    <property type="entry name" value="Mito_Persulfide_Diox"/>
</dbReference>
<dbReference type="PANTHER" id="PTHR43084">
    <property type="entry name" value="PERSULFIDE DIOXYGENASE ETHE1"/>
    <property type="match status" value="1"/>
</dbReference>
<dbReference type="InterPro" id="IPR036866">
    <property type="entry name" value="RibonucZ/Hydroxyglut_hydro"/>
</dbReference>
<evidence type="ECO:0000256" key="1">
    <source>
        <dbReference type="ARBA" id="ARBA00022723"/>
    </source>
</evidence>
<feature type="domain" description="Metallo-beta-lactamase" evidence="2">
    <location>
        <begin position="14"/>
        <end position="204"/>
    </location>
</feature>
<sequence length="286" mass="31001">MQAQIAPFFDPVTGTYSYVLYDHPGGHAAIIDPVLDYDPKAGRTSHRSAQQLVDFIQAQGLHLAWILETHAHADHLSAAAWLKARLGGRTGIGCHIDSVQRVFKPIFQLEDDFATDGRQFDQLLADGDSLPLGELTLQVLALPGHTPADIGYRVGDDIFIGDTLFQPDVGSARCDFPGGDAATLYRSVQRLLSLPEHTRLWLCHDYPPAERAASPCSTVAQQKAANVHLRSGVSEADFIALRQARDATLAAPVLLIPAIQINIRAGNMPPIAANGHAYLKIPLNLL</sequence>
<dbReference type="SUPFAM" id="SSF56281">
    <property type="entry name" value="Metallo-hydrolase/oxidoreductase"/>
    <property type="match status" value="1"/>
</dbReference>
<name>A0ABV1M4Y5_9NEIS</name>
<organism evidence="3 4">
    <name type="scientific">Vogesella oryzagri</name>
    <dbReference type="NCBI Taxonomy" id="3160864"/>
    <lineage>
        <taxon>Bacteria</taxon>
        <taxon>Pseudomonadati</taxon>
        <taxon>Pseudomonadota</taxon>
        <taxon>Betaproteobacteria</taxon>
        <taxon>Neisseriales</taxon>
        <taxon>Chromobacteriaceae</taxon>
        <taxon>Vogesella</taxon>
    </lineage>
</organism>
<comment type="caution">
    <text evidence="3">The sequence shown here is derived from an EMBL/GenBank/DDBJ whole genome shotgun (WGS) entry which is preliminary data.</text>
</comment>
<accession>A0ABV1M4Y5</accession>
<dbReference type="SMART" id="SM00849">
    <property type="entry name" value="Lactamase_B"/>
    <property type="match status" value="1"/>
</dbReference>
<keyword evidence="1" id="KW-0479">Metal-binding</keyword>
<gene>
    <name evidence="3" type="ORF">ABNW52_11730</name>
</gene>
<proteinExistence type="predicted"/>
<protein>
    <submittedName>
        <fullName evidence="3">MBL fold metallo-hydrolase</fullName>
    </submittedName>
</protein>
<dbReference type="EMBL" id="JBEFLD010000005">
    <property type="protein sequence ID" value="MEQ6291282.1"/>
    <property type="molecule type" value="Genomic_DNA"/>
</dbReference>
<dbReference type="Pfam" id="PF00753">
    <property type="entry name" value="Lactamase_B"/>
    <property type="match status" value="1"/>
</dbReference>
<dbReference type="InterPro" id="IPR044528">
    <property type="entry name" value="POD-like_MBL-fold"/>
</dbReference>
<dbReference type="RefSeq" id="WP_349587896.1">
    <property type="nucleotide sequence ID" value="NZ_JBEFLD010000005.1"/>
</dbReference>
<dbReference type="CDD" id="cd07724">
    <property type="entry name" value="POD-like_MBL-fold"/>
    <property type="match status" value="1"/>
</dbReference>
<evidence type="ECO:0000313" key="4">
    <source>
        <dbReference type="Proteomes" id="UP001433638"/>
    </source>
</evidence>